<dbReference type="GO" id="GO:0003924">
    <property type="term" value="F:GTPase activity"/>
    <property type="evidence" value="ECO:0007669"/>
    <property type="project" value="InterPro"/>
</dbReference>
<evidence type="ECO:0000313" key="5">
    <source>
        <dbReference type="Proteomes" id="UP000078512"/>
    </source>
</evidence>
<feature type="binding site" evidence="3">
    <location>
        <begin position="22"/>
        <end position="25"/>
    </location>
    <ligand>
        <name>GTP</name>
        <dbReference type="ChEBI" id="CHEBI:37565"/>
    </ligand>
</feature>
<evidence type="ECO:0000313" key="4">
    <source>
        <dbReference type="EMBL" id="OAQ28338.1"/>
    </source>
</evidence>
<dbReference type="InterPro" id="IPR024156">
    <property type="entry name" value="Small_GTPase_ARF"/>
</dbReference>
<keyword evidence="1 3" id="KW-0547">Nucleotide-binding</keyword>
<keyword evidence="2 3" id="KW-0342">GTP-binding</keyword>
<keyword evidence="5" id="KW-1185">Reference proteome</keyword>
<evidence type="ECO:0000256" key="2">
    <source>
        <dbReference type="ARBA" id="ARBA00023134"/>
    </source>
</evidence>
<protein>
    <submittedName>
        <fullName evidence="4">ARF/SAR protein</fullName>
    </submittedName>
</protein>
<dbReference type="OrthoDB" id="2412813at2759"/>
<dbReference type="STRING" id="1314771.A0A197JTM8"/>
<dbReference type="AlphaFoldDB" id="A0A197JTM8"/>
<sequence length="74" mass="8859">MEWFFERYERLLRKAVLLVLANKQDRLNALSVTEVKERLELETRFEGRRWHIQGIDAVSGLGIKEGLDWMTRQI</sequence>
<dbReference type="Proteomes" id="UP000078512">
    <property type="component" value="Unassembled WGS sequence"/>
</dbReference>
<dbReference type="Gene3D" id="3.40.50.300">
    <property type="entry name" value="P-loop containing nucleotide triphosphate hydrolases"/>
    <property type="match status" value="1"/>
</dbReference>
<dbReference type="GO" id="GO:0005525">
    <property type="term" value="F:GTP binding"/>
    <property type="evidence" value="ECO:0007669"/>
    <property type="project" value="UniProtKB-KW"/>
</dbReference>
<proteinExistence type="predicted"/>
<reference evidence="4 5" key="1">
    <citation type="submission" date="2016-05" db="EMBL/GenBank/DDBJ databases">
        <title>Genome sequencing reveals origins of a unique bacterial endosymbiosis in the earliest lineages of terrestrial Fungi.</title>
        <authorList>
            <consortium name="DOE Joint Genome Institute"/>
            <person name="Uehling J."/>
            <person name="Gryganskyi A."/>
            <person name="Hameed K."/>
            <person name="Tschaplinski T."/>
            <person name="Misztal P."/>
            <person name="Wu S."/>
            <person name="Desiro A."/>
            <person name="Vande Pol N."/>
            <person name="Du Z.-Y."/>
            <person name="Zienkiewicz A."/>
            <person name="Zienkiewicz K."/>
            <person name="Morin E."/>
            <person name="Tisserant E."/>
            <person name="Splivallo R."/>
            <person name="Hainaut M."/>
            <person name="Henrissat B."/>
            <person name="Ohm R."/>
            <person name="Kuo A."/>
            <person name="Yan J."/>
            <person name="Lipzen A."/>
            <person name="Nolan M."/>
            <person name="Labutti K."/>
            <person name="Barry K."/>
            <person name="Goldstein A."/>
            <person name="Labbe J."/>
            <person name="Schadt C."/>
            <person name="Tuskan G."/>
            <person name="Grigoriev I."/>
            <person name="Martin F."/>
            <person name="Vilgalys R."/>
            <person name="Bonito G."/>
        </authorList>
    </citation>
    <scope>NUCLEOTIDE SEQUENCE [LARGE SCALE GENOMIC DNA]</scope>
    <source>
        <strain evidence="4 5">AG-77</strain>
    </source>
</reference>
<evidence type="ECO:0000256" key="1">
    <source>
        <dbReference type="ARBA" id="ARBA00022741"/>
    </source>
</evidence>
<gene>
    <name evidence="4" type="ORF">K457DRAFT_138792</name>
</gene>
<name>A0A197JTM8_9FUNG</name>
<dbReference type="InterPro" id="IPR027417">
    <property type="entry name" value="P-loop_NTPase"/>
</dbReference>
<dbReference type="SUPFAM" id="SSF52540">
    <property type="entry name" value="P-loop containing nucleoside triphosphate hydrolases"/>
    <property type="match status" value="1"/>
</dbReference>
<dbReference type="InterPro" id="IPR006689">
    <property type="entry name" value="Small_GTPase_ARF/SAR"/>
</dbReference>
<dbReference type="Pfam" id="PF00025">
    <property type="entry name" value="Arf"/>
    <property type="match status" value="1"/>
</dbReference>
<dbReference type="PANTHER" id="PTHR11711">
    <property type="entry name" value="ADP RIBOSYLATION FACTOR-RELATED"/>
    <property type="match status" value="1"/>
</dbReference>
<dbReference type="EMBL" id="KV442049">
    <property type="protein sequence ID" value="OAQ28338.1"/>
    <property type="molecule type" value="Genomic_DNA"/>
</dbReference>
<organism evidence="4 5">
    <name type="scientific">Linnemannia elongata AG-77</name>
    <dbReference type="NCBI Taxonomy" id="1314771"/>
    <lineage>
        <taxon>Eukaryota</taxon>
        <taxon>Fungi</taxon>
        <taxon>Fungi incertae sedis</taxon>
        <taxon>Mucoromycota</taxon>
        <taxon>Mortierellomycotina</taxon>
        <taxon>Mortierellomycetes</taxon>
        <taxon>Mortierellales</taxon>
        <taxon>Mortierellaceae</taxon>
        <taxon>Linnemannia</taxon>
    </lineage>
</organism>
<evidence type="ECO:0000256" key="3">
    <source>
        <dbReference type="PIRSR" id="PIRSR606689-1"/>
    </source>
</evidence>
<accession>A0A197JTM8</accession>